<feature type="region of interest" description="Disordered" evidence="1">
    <location>
        <begin position="278"/>
        <end position="309"/>
    </location>
</feature>
<organism evidence="2">
    <name type="scientific">freshwater metagenome</name>
    <dbReference type="NCBI Taxonomy" id="449393"/>
    <lineage>
        <taxon>unclassified sequences</taxon>
        <taxon>metagenomes</taxon>
        <taxon>ecological metagenomes</taxon>
    </lineage>
</organism>
<protein>
    <submittedName>
        <fullName evidence="2">Unannotated protein</fullName>
    </submittedName>
</protein>
<sequence length="309" mass="33976">MHDQRVVREQLGALFVETKPIAVFADTGNERFGHALALHTEQVTDIDCRQHRIDVSTDLDRPSIETWRQKSWWSDESDIGTESRERCNVASGNTRVANVADDCNSLSGNIAEALANCVAIKQRLRGVLVPTVASVDHCACRPLRYLARDTRRCVTNNNRVDAHRFDGFDGVAQRFALLDRRGADAEVHGVGRKPLRCSFEAKSSSSGIFEEERNDRATAKCGHLRNGSFADLNKRIGERHDFVDAGSDIGAKVGDRKKIAHATVARVGHRPAHLTISPRSTPSAVTSTASSRLVGRFLPTKSGRIGSSR</sequence>
<feature type="compositionally biased region" description="Low complexity" evidence="1">
    <location>
        <begin position="278"/>
        <end position="292"/>
    </location>
</feature>
<proteinExistence type="predicted"/>
<gene>
    <name evidence="2" type="ORF">UFOPK1827_01377</name>
</gene>
<dbReference type="AlphaFoldDB" id="A0A6J6HMF0"/>
<name>A0A6J6HMF0_9ZZZZ</name>
<evidence type="ECO:0000313" key="2">
    <source>
        <dbReference type="EMBL" id="CAB4612515.1"/>
    </source>
</evidence>
<evidence type="ECO:0000256" key="1">
    <source>
        <dbReference type="SAM" id="MobiDB-lite"/>
    </source>
</evidence>
<reference evidence="2" key="1">
    <citation type="submission" date="2020-05" db="EMBL/GenBank/DDBJ databases">
        <authorList>
            <person name="Chiriac C."/>
            <person name="Salcher M."/>
            <person name="Ghai R."/>
            <person name="Kavagutti S V."/>
        </authorList>
    </citation>
    <scope>NUCLEOTIDE SEQUENCE</scope>
</reference>
<dbReference type="EMBL" id="CAEZUO010000073">
    <property type="protein sequence ID" value="CAB4612515.1"/>
    <property type="molecule type" value="Genomic_DNA"/>
</dbReference>
<accession>A0A6J6HMF0</accession>